<dbReference type="EMBL" id="NJHN03000018">
    <property type="protein sequence ID" value="KAH9425515.1"/>
    <property type="molecule type" value="Genomic_DNA"/>
</dbReference>
<dbReference type="PANTHER" id="PTHR12547">
    <property type="entry name" value="CCCH ZINC FINGER/TIS11-RELATED"/>
    <property type="match status" value="1"/>
</dbReference>
<dbReference type="PROSITE" id="PS50103">
    <property type="entry name" value="ZF_C3H1"/>
    <property type="match status" value="2"/>
</dbReference>
<keyword evidence="2" id="KW-0677">Repeat</keyword>
<feature type="zinc finger region" description="C3H1-type" evidence="5">
    <location>
        <begin position="218"/>
        <end position="246"/>
    </location>
</feature>
<evidence type="ECO:0000313" key="8">
    <source>
        <dbReference type="EMBL" id="KAH9425515.1"/>
    </source>
</evidence>
<feature type="domain" description="C3H1-type" evidence="7">
    <location>
        <begin position="179"/>
        <end position="207"/>
    </location>
</feature>
<organism evidence="8 9">
    <name type="scientific">Dermatophagoides pteronyssinus</name>
    <name type="common">European house dust mite</name>
    <dbReference type="NCBI Taxonomy" id="6956"/>
    <lineage>
        <taxon>Eukaryota</taxon>
        <taxon>Metazoa</taxon>
        <taxon>Ecdysozoa</taxon>
        <taxon>Arthropoda</taxon>
        <taxon>Chelicerata</taxon>
        <taxon>Arachnida</taxon>
        <taxon>Acari</taxon>
        <taxon>Acariformes</taxon>
        <taxon>Sarcoptiformes</taxon>
        <taxon>Astigmata</taxon>
        <taxon>Psoroptidia</taxon>
        <taxon>Analgoidea</taxon>
        <taxon>Pyroglyphidae</taxon>
        <taxon>Dermatophagoidinae</taxon>
        <taxon>Dermatophagoides</taxon>
    </lineage>
</organism>
<dbReference type="InterPro" id="IPR045877">
    <property type="entry name" value="ZFP36-like"/>
</dbReference>
<dbReference type="Proteomes" id="UP000887458">
    <property type="component" value="Unassembled WGS sequence"/>
</dbReference>
<dbReference type="Gene3D" id="4.10.1000.10">
    <property type="entry name" value="Zinc finger, CCCH-type"/>
    <property type="match status" value="2"/>
</dbReference>
<keyword evidence="9" id="KW-1185">Reference proteome</keyword>
<accession>A0ABQ8JSW9</accession>
<feature type="zinc finger region" description="C3H1-type" evidence="5">
    <location>
        <begin position="179"/>
        <end position="207"/>
    </location>
</feature>
<dbReference type="SMART" id="SM00356">
    <property type="entry name" value="ZnF_C3H1"/>
    <property type="match status" value="2"/>
</dbReference>
<evidence type="ECO:0000256" key="2">
    <source>
        <dbReference type="ARBA" id="ARBA00022737"/>
    </source>
</evidence>
<evidence type="ECO:0000256" key="4">
    <source>
        <dbReference type="ARBA" id="ARBA00022833"/>
    </source>
</evidence>
<name>A0ABQ8JSW9_DERPT</name>
<keyword evidence="3 5" id="KW-0863">Zinc-finger</keyword>
<dbReference type="PANTHER" id="PTHR12547:SF18">
    <property type="entry name" value="PROTEIN TIS11"/>
    <property type="match status" value="1"/>
</dbReference>
<feature type="region of interest" description="Disordered" evidence="6">
    <location>
        <begin position="302"/>
        <end position="333"/>
    </location>
</feature>
<feature type="domain" description="C3H1-type" evidence="7">
    <location>
        <begin position="218"/>
        <end position="246"/>
    </location>
</feature>
<evidence type="ECO:0000256" key="6">
    <source>
        <dbReference type="SAM" id="MobiDB-lite"/>
    </source>
</evidence>
<feature type="compositionally biased region" description="Basic residues" evidence="6">
    <location>
        <begin position="312"/>
        <end position="322"/>
    </location>
</feature>
<evidence type="ECO:0000256" key="1">
    <source>
        <dbReference type="ARBA" id="ARBA00022723"/>
    </source>
</evidence>
<dbReference type="InterPro" id="IPR000571">
    <property type="entry name" value="Znf_CCCH"/>
</dbReference>
<reference evidence="8 9" key="1">
    <citation type="journal article" date="2018" name="J. Allergy Clin. Immunol.">
        <title>High-quality assembly of Dermatophagoides pteronyssinus genome and transcriptome reveals a wide range of novel allergens.</title>
        <authorList>
            <person name="Liu X.Y."/>
            <person name="Yang K.Y."/>
            <person name="Wang M.Q."/>
            <person name="Kwok J.S."/>
            <person name="Zeng X."/>
            <person name="Yang Z."/>
            <person name="Xiao X.J."/>
            <person name="Lau C.P."/>
            <person name="Li Y."/>
            <person name="Huang Z.M."/>
            <person name="Ba J.G."/>
            <person name="Yim A.K."/>
            <person name="Ouyang C.Y."/>
            <person name="Ngai S.M."/>
            <person name="Chan T.F."/>
            <person name="Leung E.L."/>
            <person name="Liu L."/>
            <person name="Liu Z.G."/>
            <person name="Tsui S.K."/>
        </authorList>
    </citation>
    <scope>NUCLEOTIDE SEQUENCE [LARGE SCALE GENOMIC DNA]</scope>
    <source>
        <strain evidence="8">Derp</strain>
    </source>
</reference>
<keyword evidence="4 5" id="KW-0862">Zinc</keyword>
<reference evidence="8 9" key="2">
    <citation type="journal article" date="2022" name="Mol. Biol. Evol.">
        <title>Comparative Genomics Reveals Insights into the Divergent Evolution of Astigmatic Mites and Household Pest Adaptations.</title>
        <authorList>
            <person name="Xiong Q."/>
            <person name="Wan A.T."/>
            <person name="Liu X."/>
            <person name="Fung C.S."/>
            <person name="Xiao X."/>
            <person name="Malainual N."/>
            <person name="Hou J."/>
            <person name="Wang L."/>
            <person name="Wang M."/>
            <person name="Yang K.Y."/>
            <person name="Cui Y."/>
            <person name="Leung E.L."/>
            <person name="Nong W."/>
            <person name="Shin S.K."/>
            <person name="Au S.W."/>
            <person name="Jeong K.Y."/>
            <person name="Chew F.T."/>
            <person name="Hui J.H."/>
            <person name="Leung T.F."/>
            <person name="Tungtrongchitr A."/>
            <person name="Zhong N."/>
            <person name="Liu Z."/>
            <person name="Tsui S.K."/>
        </authorList>
    </citation>
    <scope>NUCLEOTIDE SEQUENCE [LARGE SCALE GENOMIC DNA]</scope>
    <source>
        <strain evidence="8">Derp</strain>
    </source>
</reference>
<evidence type="ECO:0000313" key="9">
    <source>
        <dbReference type="Proteomes" id="UP000887458"/>
    </source>
</evidence>
<feature type="region of interest" description="Disordered" evidence="6">
    <location>
        <begin position="267"/>
        <end position="289"/>
    </location>
</feature>
<dbReference type="SUPFAM" id="SSF90229">
    <property type="entry name" value="CCCH zinc finger"/>
    <property type="match status" value="2"/>
</dbReference>
<evidence type="ECO:0000259" key="7">
    <source>
        <dbReference type="PROSITE" id="PS50103"/>
    </source>
</evidence>
<evidence type="ECO:0000256" key="5">
    <source>
        <dbReference type="PROSITE-ProRule" id="PRU00723"/>
    </source>
</evidence>
<feature type="compositionally biased region" description="Low complexity" evidence="6">
    <location>
        <begin position="323"/>
        <end position="333"/>
    </location>
</feature>
<keyword evidence="1 5" id="KW-0479">Metal-binding</keyword>
<sequence>MLQDPTISSSSIKNNIDGFYSTTTTISSSDNSILENNNNNGKQESFNCLTTENLNTVINTMLLLNMNYLLLDSAETFMQKLFALQQQQQSLNIANHMDPILSSSSISTSSSSLGENNQNDEMDSCSKQKIEFDNEMMTMAVQSSSSSSSGSSIITATTTTMDNNNQRLPINNRNYQEARYKTELCLHYRERNFCPHGQRCLFAHGLEELRPYRGRHPKHKTQRCKAFHENGFCNYGYRCSYIHSESPRTIDYIKKLNHRAQLFKRNRMNQQIRNLRKQSTTTSSSSSSSLTSSIDQQILYEQQMQQQQQQTSHHHHHRHNYHQHQQQQHQQQRYNHLQLANIDIQSLLSNDDHWSQSHSSLSMASLFSH</sequence>
<protein>
    <recommendedName>
        <fullName evidence="7">C3H1-type domain-containing protein</fullName>
    </recommendedName>
</protein>
<comment type="caution">
    <text evidence="8">The sequence shown here is derived from an EMBL/GenBank/DDBJ whole genome shotgun (WGS) entry which is preliminary data.</text>
</comment>
<dbReference type="Pfam" id="PF00642">
    <property type="entry name" value="zf-CCCH"/>
    <property type="match status" value="2"/>
</dbReference>
<feature type="compositionally biased region" description="Low complexity" evidence="6">
    <location>
        <begin position="302"/>
        <end position="311"/>
    </location>
</feature>
<evidence type="ECO:0000256" key="3">
    <source>
        <dbReference type="ARBA" id="ARBA00022771"/>
    </source>
</evidence>
<feature type="compositionally biased region" description="Low complexity" evidence="6">
    <location>
        <begin position="279"/>
        <end position="289"/>
    </location>
</feature>
<proteinExistence type="predicted"/>
<dbReference type="InterPro" id="IPR036855">
    <property type="entry name" value="Znf_CCCH_sf"/>
</dbReference>
<gene>
    <name evidence="8" type="ORF">DERP_006124</name>
</gene>